<proteinExistence type="predicted"/>
<accession>A0ABU4IYH5</accession>
<keyword evidence="3" id="KW-1185">Reference proteome</keyword>
<protein>
    <recommendedName>
        <fullName evidence="4">Conjugal transfer protein</fullName>
    </recommendedName>
</protein>
<evidence type="ECO:0008006" key="4">
    <source>
        <dbReference type="Google" id="ProtNLM"/>
    </source>
</evidence>
<evidence type="ECO:0000313" key="2">
    <source>
        <dbReference type="EMBL" id="MDW6093968.1"/>
    </source>
</evidence>
<evidence type="ECO:0000313" key="3">
    <source>
        <dbReference type="Proteomes" id="UP001279860"/>
    </source>
</evidence>
<feature type="signal peptide" evidence="1">
    <location>
        <begin position="1"/>
        <end position="20"/>
    </location>
</feature>
<reference evidence="2 3" key="1">
    <citation type="submission" date="2023-11" db="EMBL/GenBank/DDBJ databases">
        <title>Plant-associative lifestyle of Vibrio porteresiae and its evolutionary dynamics.</title>
        <authorList>
            <person name="Rameshkumar N."/>
            <person name="Kirti K."/>
        </authorList>
    </citation>
    <scope>NUCLEOTIDE SEQUENCE [LARGE SCALE GENOMIC DNA]</scope>
    <source>
        <strain evidence="2 3">MSSRF7</strain>
    </source>
</reference>
<dbReference type="EMBL" id="JAWRCP010000002">
    <property type="protein sequence ID" value="MDW6093968.1"/>
    <property type="molecule type" value="Genomic_DNA"/>
</dbReference>
<name>A0ABU4IYH5_9VIBR</name>
<evidence type="ECO:0000256" key="1">
    <source>
        <dbReference type="SAM" id="SignalP"/>
    </source>
</evidence>
<dbReference type="RefSeq" id="WP_038184831.1">
    <property type="nucleotide sequence ID" value="NZ_AP024904.1"/>
</dbReference>
<gene>
    <name evidence="2" type="ORF">SBX64_15620</name>
</gene>
<feature type="chain" id="PRO_5045136999" description="Conjugal transfer protein" evidence="1">
    <location>
        <begin position="21"/>
        <end position="135"/>
    </location>
</feature>
<keyword evidence="1" id="KW-0732">Signal</keyword>
<organism evidence="2 3">
    <name type="scientific">Vibrio rhizosphaerae</name>
    <dbReference type="NCBI Taxonomy" id="398736"/>
    <lineage>
        <taxon>Bacteria</taxon>
        <taxon>Pseudomonadati</taxon>
        <taxon>Pseudomonadota</taxon>
        <taxon>Gammaproteobacteria</taxon>
        <taxon>Vibrionales</taxon>
        <taxon>Vibrionaceae</taxon>
        <taxon>Vibrio</taxon>
    </lineage>
</organism>
<comment type="caution">
    <text evidence="2">The sequence shown here is derived from an EMBL/GenBank/DDBJ whole genome shotgun (WGS) entry which is preliminary data.</text>
</comment>
<dbReference type="Proteomes" id="UP001279860">
    <property type="component" value="Unassembled WGS sequence"/>
</dbReference>
<sequence>MMQKPMFTSLLIFLSPVVVAKSTVCQLEASEFGIKTIAWDSTTRAAKITEYSNDIHEGKVTLVREHQPYGVKTNIFVQYQPPYYGQDAAEYVIFPTAEDQYRVIGVAYVLRDNHYYLSTSQGNYQASCQSSWMPW</sequence>